<dbReference type="Proteomes" id="UP000574390">
    <property type="component" value="Unassembled WGS sequence"/>
</dbReference>
<feature type="non-terminal residue" evidence="2">
    <location>
        <position position="484"/>
    </location>
</feature>
<comment type="caution">
    <text evidence="2">The sequence shown here is derived from an EMBL/GenBank/DDBJ whole genome shotgun (WGS) entry which is preliminary data.</text>
</comment>
<organism evidence="2 3">
    <name type="scientific">Perkinsus olseni</name>
    <name type="common">Perkinsus atlanticus</name>
    <dbReference type="NCBI Taxonomy" id="32597"/>
    <lineage>
        <taxon>Eukaryota</taxon>
        <taxon>Sar</taxon>
        <taxon>Alveolata</taxon>
        <taxon>Perkinsozoa</taxon>
        <taxon>Perkinsea</taxon>
        <taxon>Perkinsida</taxon>
        <taxon>Perkinsidae</taxon>
        <taxon>Perkinsus</taxon>
    </lineage>
</organism>
<reference evidence="2 3" key="1">
    <citation type="submission" date="2020-04" db="EMBL/GenBank/DDBJ databases">
        <title>Perkinsus olseni comparative genomics.</title>
        <authorList>
            <person name="Bogema D.R."/>
        </authorList>
    </citation>
    <scope>NUCLEOTIDE SEQUENCE [LARGE SCALE GENOMIC DNA]</scope>
    <source>
        <strain evidence="2">ATCC PRA-205</strain>
    </source>
</reference>
<evidence type="ECO:0000313" key="3">
    <source>
        <dbReference type="Proteomes" id="UP000574390"/>
    </source>
</evidence>
<evidence type="ECO:0000313" key="2">
    <source>
        <dbReference type="EMBL" id="KAF4680258.1"/>
    </source>
</evidence>
<protein>
    <submittedName>
        <fullName evidence="2">Uncharacterized protein</fullName>
    </submittedName>
</protein>
<evidence type="ECO:0000256" key="1">
    <source>
        <dbReference type="SAM" id="MobiDB-lite"/>
    </source>
</evidence>
<feature type="non-terminal residue" evidence="2">
    <location>
        <position position="1"/>
    </location>
</feature>
<name>A0A7J6N8P4_PEROL</name>
<dbReference type="AlphaFoldDB" id="A0A7J6N8P4"/>
<feature type="compositionally biased region" description="Low complexity" evidence="1">
    <location>
        <begin position="414"/>
        <end position="447"/>
    </location>
</feature>
<dbReference type="EMBL" id="JABANM010037827">
    <property type="protein sequence ID" value="KAF4680258.1"/>
    <property type="molecule type" value="Genomic_DNA"/>
</dbReference>
<feature type="region of interest" description="Disordered" evidence="1">
    <location>
        <begin position="411"/>
        <end position="447"/>
    </location>
</feature>
<accession>A0A7J6N8P4</accession>
<proteinExistence type="predicted"/>
<sequence>CYEKYPEYTLRQPHGPELLFRYQNPSWCPGRWWTRTQSCNCGDDDSKPLPEMCQESDRANIVPTYTVNVVPKAPTTVFEPYCNGRGEFNKTAQQDDNINRIVMNLCTCDSGWSSMLFTNYSVSYCVVWTEQILDLEFGSIYDCVPTSTLSYQSFFPAGQWACYEKQPKYTLMDPHGPELLYHLQAPSWCQERWLVRSQGCNCAADADGALPEVCRRDGREVIPPVFAVNLPLKSPPVTAVSTTPLPPTELNDFDLYCNGRGRMNTNTLYKESDVKTLIANLCECDEGWTSMLFANMTARYCVVWKEAEYDKSFDEIYNCVPSSTVPRQPLFPAGEWVCLDKYPRYELSEPHGPGIFFQFRAPPWCSTKWWPRSQTCNCGDDEQSRAAEVCREGGQGFVSPVFVEKELPPATIKTTTTSTSTTTRATTSTSTTSTSPSRSTTTTSSTPVTTVAVVLSPETSMTTAVSSGMVTTTAAVLVTDALVS</sequence>
<gene>
    <name evidence="2" type="ORF">FOZ62_002412</name>
</gene>